<sequence length="116" mass="12613">MGRALNPGRGLRRHDAAAVAADQLAQGFRGLPEGVTRGKVLAALKGAASSLGIDFRVVMLVDVLFGYTQDADWQAAHEPIVWPSNEELAEKLGKSVRQVQYYLSVTACNDDRFDAR</sequence>
<dbReference type="RefSeq" id="WP_095997399.1">
    <property type="nucleotide sequence ID" value="NZ_NSLI01000002.1"/>
</dbReference>
<name>A0A2A2SHY6_9SPHN</name>
<keyword evidence="3" id="KW-1185">Reference proteome</keyword>
<protein>
    <recommendedName>
        <fullName evidence="1">Plasmid replication protein C N-terminal domain-containing protein</fullName>
    </recommendedName>
</protein>
<organism evidence="2 3">
    <name type="scientific">Sphingomonas lenta</name>
    <dbReference type="NCBI Taxonomy" id="1141887"/>
    <lineage>
        <taxon>Bacteria</taxon>
        <taxon>Pseudomonadati</taxon>
        <taxon>Pseudomonadota</taxon>
        <taxon>Alphaproteobacteria</taxon>
        <taxon>Sphingomonadales</taxon>
        <taxon>Sphingomonadaceae</taxon>
        <taxon>Sphingomonas</taxon>
    </lineage>
</organism>
<comment type="caution">
    <text evidence="2">The sequence shown here is derived from an EMBL/GenBank/DDBJ whole genome shotgun (WGS) entry which is preliminary data.</text>
</comment>
<gene>
    <name evidence="2" type="ORF">CKY28_05945</name>
</gene>
<dbReference type="Proteomes" id="UP000218151">
    <property type="component" value="Unassembled WGS sequence"/>
</dbReference>
<reference evidence="3" key="1">
    <citation type="submission" date="2017-09" db="EMBL/GenBank/DDBJ databases">
        <authorList>
            <person name="Feng G."/>
            <person name="Zhu H."/>
        </authorList>
    </citation>
    <scope>NUCLEOTIDE SEQUENCE [LARGE SCALE GENOMIC DNA]</scope>
    <source>
        <strain evidence="3">1PNM-20</strain>
    </source>
</reference>
<proteinExistence type="predicted"/>
<dbReference type="Pfam" id="PF03428">
    <property type="entry name" value="RP-C"/>
    <property type="match status" value="1"/>
</dbReference>
<evidence type="ECO:0000313" key="2">
    <source>
        <dbReference type="EMBL" id="PAX08894.1"/>
    </source>
</evidence>
<dbReference type="OrthoDB" id="7488837at2"/>
<dbReference type="EMBL" id="NSLI01000002">
    <property type="protein sequence ID" value="PAX08894.1"/>
    <property type="molecule type" value="Genomic_DNA"/>
</dbReference>
<dbReference type="InterPro" id="IPR005090">
    <property type="entry name" value="RepC_N"/>
</dbReference>
<feature type="domain" description="Plasmid replication protein C N-terminal" evidence="1">
    <location>
        <begin position="12"/>
        <end position="104"/>
    </location>
</feature>
<accession>A0A2A2SHY6</accession>
<evidence type="ECO:0000259" key="1">
    <source>
        <dbReference type="Pfam" id="PF03428"/>
    </source>
</evidence>
<evidence type="ECO:0000313" key="3">
    <source>
        <dbReference type="Proteomes" id="UP000218151"/>
    </source>
</evidence>
<dbReference type="AlphaFoldDB" id="A0A2A2SHY6"/>